<dbReference type="InterPro" id="IPR017972">
    <property type="entry name" value="Cyt_P450_CS"/>
</dbReference>
<evidence type="ECO:0000313" key="9">
    <source>
        <dbReference type="EMBL" id="GJE84144.1"/>
    </source>
</evidence>
<reference evidence="9 10" key="1">
    <citation type="submission" date="2021-08" db="EMBL/GenBank/DDBJ databases">
        <title>Draft Genome Sequence of Phanerochaete sordida strain YK-624.</title>
        <authorList>
            <person name="Mori T."/>
            <person name="Dohra H."/>
            <person name="Suzuki T."/>
            <person name="Kawagishi H."/>
            <person name="Hirai H."/>
        </authorList>
    </citation>
    <scope>NUCLEOTIDE SEQUENCE [LARGE SCALE GENOMIC DNA]</scope>
    <source>
        <strain evidence="9 10">YK-624</strain>
    </source>
</reference>
<comment type="pathway">
    <text evidence="2">Secondary metabolite biosynthesis.</text>
</comment>
<dbReference type="EMBL" id="BPQB01000001">
    <property type="protein sequence ID" value="GJE84144.1"/>
    <property type="molecule type" value="Genomic_DNA"/>
</dbReference>
<comment type="similarity">
    <text evidence="3 8">Belongs to the cytochrome P450 family.</text>
</comment>
<keyword evidence="8" id="KW-0503">Monooxygenase</keyword>
<evidence type="ECO:0000313" key="10">
    <source>
        <dbReference type="Proteomes" id="UP000703269"/>
    </source>
</evidence>
<evidence type="ECO:0000256" key="3">
    <source>
        <dbReference type="ARBA" id="ARBA00010617"/>
    </source>
</evidence>
<keyword evidence="10" id="KW-1185">Reference proteome</keyword>
<comment type="cofactor">
    <cofactor evidence="1 7">
        <name>heme</name>
        <dbReference type="ChEBI" id="CHEBI:30413"/>
    </cofactor>
</comment>
<keyword evidence="6 7" id="KW-0408">Iron</keyword>
<dbReference type="Pfam" id="PF00067">
    <property type="entry name" value="p450"/>
    <property type="match status" value="1"/>
</dbReference>
<dbReference type="GO" id="GO:0020037">
    <property type="term" value="F:heme binding"/>
    <property type="evidence" value="ECO:0007669"/>
    <property type="project" value="InterPro"/>
</dbReference>
<proteinExistence type="inferred from homology"/>
<evidence type="ECO:0000256" key="2">
    <source>
        <dbReference type="ARBA" id="ARBA00005179"/>
    </source>
</evidence>
<keyword evidence="7 8" id="KW-0349">Heme</keyword>
<name>A0A9P3L750_9APHY</name>
<evidence type="ECO:0000256" key="6">
    <source>
        <dbReference type="ARBA" id="ARBA00023004"/>
    </source>
</evidence>
<dbReference type="PANTHER" id="PTHR24305">
    <property type="entry name" value="CYTOCHROME P450"/>
    <property type="match status" value="1"/>
</dbReference>
<dbReference type="PRINTS" id="PR00385">
    <property type="entry name" value="P450"/>
</dbReference>
<accession>A0A9P3L750</accession>
<dbReference type="InterPro" id="IPR001128">
    <property type="entry name" value="Cyt_P450"/>
</dbReference>
<dbReference type="PANTHER" id="PTHR24305:SF157">
    <property type="entry name" value="N-ACETYLTRYPTOPHAN 6-HYDROXYLASE IVOC-RELATED"/>
    <property type="match status" value="1"/>
</dbReference>
<dbReference type="InterPro" id="IPR036396">
    <property type="entry name" value="Cyt_P450_sf"/>
</dbReference>
<dbReference type="InterPro" id="IPR050121">
    <property type="entry name" value="Cytochrome_P450_monoxygenase"/>
</dbReference>
<evidence type="ECO:0000256" key="5">
    <source>
        <dbReference type="ARBA" id="ARBA00023002"/>
    </source>
</evidence>
<dbReference type="GO" id="GO:0016705">
    <property type="term" value="F:oxidoreductase activity, acting on paired donors, with incorporation or reduction of molecular oxygen"/>
    <property type="evidence" value="ECO:0007669"/>
    <property type="project" value="InterPro"/>
</dbReference>
<dbReference type="Proteomes" id="UP000703269">
    <property type="component" value="Unassembled WGS sequence"/>
</dbReference>
<comment type="caution">
    <text evidence="9">The sequence shown here is derived from an EMBL/GenBank/DDBJ whole genome shotgun (WGS) entry which is preliminary data.</text>
</comment>
<dbReference type="GO" id="GO:0004497">
    <property type="term" value="F:monooxygenase activity"/>
    <property type="evidence" value="ECO:0007669"/>
    <property type="project" value="UniProtKB-KW"/>
</dbReference>
<protein>
    <submittedName>
        <fullName evidence="9">Cytochrome P450</fullName>
    </submittedName>
</protein>
<keyword evidence="4 7" id="KW-0479">Metal-binding</keyword>
<dbReference type="InterPro" id="IPR002401">
    <property type="entry name" value="Cyt_P450_E_grp-I"/>
</dbReference>
<evidence type="ECO:0000256" key="1">
    <source>
        <dbReference type="ARBA" id="ARBA00001971"/>
    </source>
</evidence>
<dbReference type="OrthoDB" id="1470350at2759"/>
<dbReference type="Gene3D" id="1.10.630.10">
    <property type="entry name" value="Cytochrome P450"/>
    <property type="match status" value="1"/>
</dbReference>
<dbReference type="SUPFAM" id="SSF48264">
    <property type="entry name" value="Cytochrome P450"/>
    <property type="match status" value="1"/>
</dbReference>
<gene>
    <name evidence="9" type="ORF">PsYK624_002200</name>
</gene>
<organism evidence="9 10">
    <name type="scientific">Phanerochaete sordida</name>
    <dbReference type="NCBI Taxonomy" id="48140"/>
    <lineage>
        <taxon>Eukaryota</taxon>
        <taxon>Fungi</taxon>
        <taxon>Dikarya</taxon>
        <taxon>Basidiomycota</taxon>
        <taxon>Agaricomycotina</taxon>
        <taxon>Agaricomycetes</taxon>
        <taxon>Polyporales</taxon>
        <taxon>Phanerochaetaceae</taxon>
        <taxon>Phanerochaete</taxon>
    </lineage>
</organism>
<dbReference type="PRINTS" id="PR00463">
    <property type="entry name" value="EP450I"/>
</dbReference>
<dbReference type="GO" id="GO:0005506">
    <property type="term" value="F:iron ion binding"/>
    <property type="evidence" value="ECO:0007669"/>
    <property type="project" value="InterPro"/>
</dbReference>
<dbReference type="PROSITE" id="PS00086">
    <property type="entry name" value="CYTOCHROME_P450"/>
    <property type="match status" value="1"/>
</dbReference>
<evidence type="ECO:0000256" key="4">
    <source>
        <dbReference type="ARBA" id="ARBA00022723"/>
    </source>
</evidence>
<sequence>MLRLLAESSLVPSLSRYGLAMLASIVVWTLGKALYNIYFHPLSKFPGPRMAAATEWWQAWLEIVEAKSLCLTLVDLHAQYGDIVRIGPDELHFSKPSAYHEIYNAKNKWRKNPAFYRYIVSPSESTFSTCEYDRAKKRRDVITPIFSRKSIISMQDLVQGCIDNMCANIDKHIQEKKPFDFLRAFRCCALDTVTSLCFAKDAHATSEPGFRAPIGEAMDYTLPLTPIMKHFPTIQIIMNYLSPDVIAWLSPQLGGYINLRKTLDAQVEEILRDPDVLARVEHPTIYHAFLGHDPVPSVAELRDEALVYVHAGTDTSSDALAAGTLHVLADPAVHARLRAELDAAWPRLDEPPRYEALEALPYLTAVVKESLRTSHGVVHPMTRVVPDGGAAISGAFVPGGTIVAESNIFVHWDATLFPEPRAFRPERWLAKAKDGESLDNWLVPFSKGPRSCIGINLGYCEIYMTYANLFRKYDLRLEGVGPEDWKWRDCYLPHYLGRDMKVWATPRLS</sequence>
<keyword evidence="5 8" id="KW-0560">Oxidoreductase</keyword>
<evidence type="ECO:0000256" key="7">
    <source>
        <dbReference type="PIRSR" id="PIRSR602401-1"/>
    </source>
</evidence>
<dbReference type="CDD" id="cd11062">
    <property type="entry name" value="CYP58-like"/>
    <property type="match status" value="1"/>
</dbReference>
<evidence type="ECO:0000256" key="8">
    <source>
        <dbReference type="RuleBase" id="RU000461"/>
    </source>
</evidence>
<feature type="binding site" description="axial binding residue" evidence="7">
    <location>
        <position position="452"/>
    </location>
    <ligand>
        <name>heme</name>
        <dbReference type="ChEBI" id="CHEBI:30413"/>
    </ligand>
    <ligandPart>
        <name>Fe</name>
        <dbReference type="ChEBI" id="CHEBI:18248"/>
    </ligandPart>
</feature>
<dbReference type="AlphaFoldDB" id="A0A9P3L750"/>